<dbReference type="InterPro" id="IPR013201">
    <property type="entry name" value="Prot_inhib_I29"/>
</dbReference>
<accession>A0A5J9WW20</accession>
<protein>
    <recommendedName>
        <fullName evidence="3">Cathepsin propeptide inhibitor domain-containing protein</fullName>
    </recommendedName>
</protein>
<feature type="signal peptide" evidence="2">
    <location>
        <begin position="1"/>
        <end position="18"/>
    </location>
</feature>
<reference evidence="4 5" key="1">
    <citation type="journal article" date="2019" name="Sci. Rep.">
        <title>A high-quality genome of Eragrostis curvula grass provides insights into Poaceae evolution and supports new strategies to enhance forage quality.</title>
        <authorList>
            <person name="Carballo J."/>
            <person name="Santos B.A.C.M."/>
            <person name="Zappacosta D."/>
            <person name="Garbus I."/>
            <person name="Selva J.P."/>
            <person name="Gallo C.A."/>
            <person name="Diaz A."/>
            <person name="Albertini E."/>
            <person name="Caccamo M."/>
            <person name="Echenique V."/>
        </authorList>
    </citation>
    <scope>NUCLEOTIDE SEQUENCE [LARGE SCALE GENOMIC DNA]</scope>
    <source>
        <strain evidence="5">cv. Victoria</strain>
        <tissue evidence="4">Leaf</tissue>
    </source>
</reference>
<evidence type="ECO:0000256" key="1">
    <source>
        <dbReference type="SAM" id="MobiDB-lite"/>
    </source>
</evidence>
<gene>
    <name evidence="4" type="ORF">EJB05_02805</name>
</gene>
<comment type="caution">
    <text evidence="4">The sequence shown here is derived from an EMBL/GenBank/DDBJ whole genome shotgun (WGS) entry which is preliminary data.</text>
</comment>
<name>A0A5J9WW20_9POAL</name>
<feature type="domain" description="Cathepsin propeptide inhibitor" evidence="3">
    <location>
        <begin position="56"/>
        <end position="89"/>
    </location>
</feature>
<feature type="region of interest" description="Disordered" evidence="1">
    <location>
        <begin position="87"/>
        <end position="117"/>
    </location>
</feature>
<keyword evidence="5" id="KW-1185">Reference proteome</keyword>
<evidence type="ECO:0000313" key="5">
    <source>
        <dbReference type="Proteomes" id="UP000324897"/>
    </source>
</evidence>
<organism evidence="4 5">
    <name type="scientific">Eragrostis curvula</name>
    <name type="common">weeping love grass</name>
    <dbReference type="NCBI Taxonomy" id="38414"/>
    <lineage>
        <taxon>Eukaryota</taxon>
        <taxon>Viridiplantae</taxon>
        <taxon>Streptophyta</taxon>
        <taxon>Embryophyta</taxon>
        <taxon>Tracheophyta</taxon>
        <taxon>Spermatophyta</taxon>
        <taxon>Magnoliopsida</taxon>
        <taxon>Liliopsida</taxon>
        <taxon>Poales</taxon>
        <taxon>Poaceae</taxon>
        <taxon>PACMAD clade</taxon>
        <taxon>Chloridoideae</taxon>
        <taxon>Eragrostideae</taxon>
        <taxon>Eragrostidinae</taxon>
        <taxon>Eragrostis</taxon>
    </lineage>
</organism>
<proteinExistence type="predicted"/>
<feature type="non-terminal residue" evidence="4">
    <location>
        <position position="1"/>
    </location>
</feature>
<evidence type="ECO:0000259" key="3">
    <source>
        <dbReference type="Pfam" id="PF08246"/>
    </source>
</evidence>
<dbReference type="Gramene" id="TVU51380">
    <property type="protein sequence ID" value="TVU51380"/>
    <property type="gene ID" value="EJB05_02805"/>
</dbReference>
<dbReference type="EMBL" id="RWGY01000002">
    <property type="protein sequence ID" value="TVU51380.1"/>
    <property type="molecule type" value="Genomic_DNA"/>
</dbReference>
<dbReference type="AlphaFoldDB" id="A0A5J9WW20"/>
<evidence type="ECO:0000256" key="2">
    <source>
        <dbReference type="SAM" id="SignalP"/>
    </source>
</evidence>
<sequence>MTTAELLLLLAFVVASTSRSVTWRRRSPCVLCTSGGACTTRCGATPARRPVASPYVFAANARSIHEFNTKGEMPYTLGLNQFGDMTDDEVSDDDDCYISNHKDEQQPDEQDGGGIAGISSNMSSWVEIL</sequence>
<dbReference type="Proteomes" id="UP000324897">
    <property type="component" value="Chromosome 6"/>
</dbReference>
<evidence type="ECO:0000313" key="4">
    <source>
        <dbReference type="EMBL" id="TVU51380.1"/>
    </source>
</evidence>
<dbReference type="Pfam" id="PF08246">
    <property type="entry name" value="Inhibitor_I29"/>
    <property type="match status" value="1"/>
</dbReference>
<feature type="chain" id="PRO_5023897506" description="Cathepsin propeptide inhibitor domain-containing protein" evidence="2">
    <location>
        <begin position="19"/>
        <end position="129"/>
    </location>
</feature>
<keyword evidence="2" id="KW-0732">Signal</keyword>
<feature type="compositionally biased region" description="Acidic residues" evidence="1">
    <location>
        <begin position="87"/>
        <end position="96"/>
    </location>
</feature>
<dbReference type="Gene3D" id="1.10.287.2250">
    <property type="match status" value="1"/>
</dbReference>